<keyword evidence="7" id="KW-1005">Bacterial flagellum biogenesis</keyword>
<evidence type="ECO:0000313" key="13">
    <source>
        <dbReference type="EMBL" id="MDX8153219.1"/>
    </source>
</evidence>
<evidence type="ECO:0000256" key="8">
    <source>
        <dbReference type="ARBA" id="ARBA00022927"/>
    </source>
</evidence>
<evidence type="ECO:0000256" key="11">
    <source>
        <dbReference type="SAM" id="Coils"/>
    </source>
</evidence>
<evidence type="ECO:0000256" key="4">
    <source>
        <dbReference type="ARBA" id="ARBA00022448"/>
    </source>
</evidence>
<keyword evidence="11" id="KW-0175">Coiled coil</keyword>
<keyword evidence="13" id="KW-0969">Cilium</keyword>
<dbReference type="InterPro" id="IPR053716">
    <property type="entry name" value="Flag_assembly_chemotaxis_eff"/>
</dbReference>
<keyword evidence="13" id="KW-0966">Cell projection</keyword>
<keyword evidence="6" id="KW-0145">Chemotaxis</keyword>
<keyword evidence="8" id="KW-0653">Protein transport</keyword>
<feature type="coiled-coil region" evidence="11">
    <location>
        <begin position="79"/>
        <end position="119"/>
    </location>
</feature>
<proteinExistence type="inferred from homology"/>
<dbReference type="Gene3D" id="1.10.287.1700">
    <property type="match status" value="1"/>
</dbReference>
<evidence type="ECO:0000256" key="5">
    <source>
        <dbReference type="ARBA" id="ARBA00022475"/>
    </source>
</evidence>
<dbReference type="Pfam" id="PF02050">
    <property type="entry name" value="FliJ"/>
    <property type="match status" value="1"/>
</dbReference>
<keyword evidence="13" id="KW-0282">Flagellum</keyword>
<dbReference type="NCBIfam" id="TIGR02473">
    <property type="entry name" value="flagell_FliJ"/>
    <property type="match status" value="1"/>
</dbReference>
<name>A0ABU4VN02_9ACTN</name>
<feature type="compositionally biased region" description="Basic residues" evidence="12">
    <location>
        <begin position="43"/>
        <end position="59"/>
    </location>
</feature>
<feature type="region of interest" description="Disordered" evidence="12">
    <location>
        <begin position="43"/>
        <end position="65"/>
    </location>
</feature>
<evidence type="ECO:0000256" key="12">
    <source>
        <dbReference type="SAM" id="MobiDB-lite"/>
    </source>
</evidence>
<organism evidence="13 14">
    <name type="scientific">Patulibacter brassicae</name>
    <dbReference type="NCBI Taxonomy" id="1705717"/>
    <lineage>
        <taxon>Bacteria</taxon>
        <taxon>Bacillati</taxon>
        <taxon>Actinomycetota</taxon>
        <taxon>Thermoleophilia</taxon>
        <taxon>Solirubrobacterales</taxon>
        <taxon>Patulibacteraceae</taxon>
        <taxon>Patulibacter</taxon>
    </lineage>
</organism>
<keyword evidence="5" id="KW-1003">Cell membrane</keyword>
<keyword evidence="14" id="KW-1185">Reference proteome</keyword>
<evidence type="ECO:0000256" key="2">
    <source>
        <dbReference type="ARBA" id="ARBA00010004"/>
    </source>
</evidence>
<dbReference type="InterPro" id="IPR012823">
    <property type="entry name" value="Flagell_FliJ"/>
</dbReference>
<evidence type="ECO:0000256" key="3">
    <source>
        <dbReference type="ARBA" id="ARBA00020392"/>
    </source>
</evidence>
<evidence type="ECO:0000313" key="14">
    <source>
        <dbReference type="Proteomes" id="UP001277761"/>
    </source>
</evidence>
<gene>
    <name evidence="13" type="primary">fliJ</name>
    <name evidence="13" type="ORF">SK069_16595</name>
</gene>
<evidence type="ECO:0000256" key="10">
    <source>
        <dbReference type="ARBA" id="ARBA00023225"/>
    </source>
</evidence>
<dbReference type="Proteomes" id="UP001277761">
    <property type="component" value="Unassembled WGS sequence"/>
</dbReference>
<sequence length="149" mass="17247">MSASFRFRLEPVRRVRQRAEDDAKADLADALRREDDARRRHRAALARAHAARGQHRRRPGQALSGADLRAGEVFLLRTADDASRQELELERQIQESLARRALLADAARDRQALDRLRERRLADHEAHERRVEQEQLDEIALVLHRRSAA</sequence>
<dbReference type="RefSeq" id="WP_319955368.1">
    <property type="nucleotide sequence ID" value="NZ_JAXAVX010000011.1"/>
</dbReference>
<comment type="caution">
    <text evidence="13">The sequence shown here is derived from an EMBL/GenBank/DDBJ whole genome shotgun (WGS) entry which is preliminary data.</text>
</comment>
<evidence type="ECO:0000256" key="6">
    <source>
        <dbReference type="ARBA" id="ARBA00022500"/>
    </source>
</evidence>
<keyword evidence="10" id="KW-1006">Bacterial flagellum protein export</keyword>
<reference evidence="13 14" key="1">
    <citation type="submission" date="2023-11" db="EMBL/GenBank/DDBJ databases">
        <authorList>
            <person name="Xu M."/>
            <person name="Jiang T."/>
        </authorList>
    </citation>
    <scope>NUCLEOTIDE SEQUENCE [LARGE SCALE GENOMIC DNA]</scope>
    <source>
        <strain evidence="13 14">SD</strain>
    </source>
</reference>
<accession>A0ABU4VN02</accession>
<evidence type="ECO:0000256" key="9">
    <source>
        <dbReference type="ARBA" id="ARBA00023136"/>
    </source>
</evidence>
<protein>
    <recommendedName>
        <fullName evidence="3">Flagellar FliJ protein</fullName>
    </recommendedName>
</protein>
<comment type="subcellular location">
    <subcellularLocation>
        <location evidence="1">Cell membrane</location>
        <topology evidence="1">Peripheral membrane protein</topology>
        <orientation evidence="1">Cytoplasmic side</orientation>
    </subcellularLocation>
</comment>
<keyword evidence="4" id="KW-0813">Transport</keyword>
<comment type="similarity">
    <text evidence="2">Belongs to the FliJ family.</text>
</comment>
<evidence type="ECO:0000256" key="7">
    <source>
        <dbReference type="ARBA" id="ARBA00022795"/>
    </source>
</evidence>
<evidence type="ECO:0000256" key="1">
    <source>
        <dbReference type="ARBA" id="ARBA00004413"/>
    </source>
</evidence>
<dbReference type="EMBL" id="JAXAVX010000011">
    <property type="protein sequence ID" value="MDX8153219.1"/>
    <property type="molecule type" value="Genomic_DNA"/>
</dbReference>
<keyword evidence="9" id="KW-0472">Membrane</keyword>